<keyword evidence="6 12" id="KW-0732">Signal</keyword>
<dbReference type="InterPro" id="IPR035666">
    <property type="entry name" value="MCO_CuRO_3"/>
</dbReference>
<protein>
    <submittedName>
        <fullName evidence="16">L-ascorbate oxidase</fullName>
    </submittedName>
</protein>
<dbReference type="Pfam" id="PF07732">
    <property type="entry name" value="Cu-oxidase_3"/>
    <property type="match status" value="1"/>
</dbReference>
<dbReference type="PANTHER" id="PTHR24305:SF230">
    <property type="entry name" value="P450, PUTATIVE (EUROFUNG)-RELATED"/>
    <property type="match status" value="1"/>
</dbReference>
<dbReference type="InterPro" id="IPR008972">
    <property type="entry name" value="Cupredoxin"/>
</dbReference>
<feature type="domain" description="Plastocyanin-like" evidence="15">
    <location>
        <begin position="66"/>
        <end position="182"/>
    </location>
</feature>
<dbReference type="InterPro" id="IPR011706">
    <property type="entry name" value="Cu-oxidase_C"/>
</dbReference>
<dbReference type="Pfam" id="PF00067">
    <property type="entry name" value="p450"/>
    <property type="match status" value="1"/>
</dbReference>
<evidence type="ECO:0000256" key="5">
    <source>
        <dbReference type="ARBA" id="ARBA00022723"/>
    </source>
</evidence>
<dbReference type="AlphaFoldDB" id="A0A9Q8S8Q8"/>
<dbReference type="Pfam" id="PF07731">
    <property type="entry name" value="Cu-oxidase_2"/>
    <property type="match status" value="1"/>
</dbReference>
<dbReference type="Gene3D" id="2.60.40.420">
    <property type="entry name" value="Cupredoxins - blue copper proteins"/>
    <property type="match status" value="3"/>
</dbReference>
<dbReference type="Gene3D" id="1.10.630.10">
    <property type="entry name" value="Cytochrome P450"/>
    <property type="match status" value="1"/>
</dbReference>
<dbReference type="CDD" id="cd13895">
    <property type="entry name" value="CuRO_3_AAO_like_2"/>
    <property type="match status" value="1"/>
</dbReference>
<evidence type="ECO:0000256" key="9">
    <source>
        <dbReference type="ARBA" id="ARBA00023033"/>
    </source>
</evidence>
<dbReference type="SUPFAM" id="SSF49503">
    <property type="entry name" value="Cupredoxins"/>
    <property type="match status" value="3"/>
</dbReference>
<gene>
    <name evidence="16" type="ORF">CLUP02_00025</name>
</gene>
<keyword evidence="7" id="KW-0560">Oxidoreductase</keyword>
<dbReference type="GO" id="GO:0005507">
    <property type="term" value="F:copper ion binding"/>
    <property type="evidence" value="ECO:0007669"/>
    <property type="project" value="InterPro"/>
</dbReference>
<evidence type="ECO:0000256" key="6">
    <source>
        <dbReference type="ARBA" id="ARBA00022729"/>
    </source>
</evidence>
<keyword evidence="10" id="KW-0325">Glycoprotein</keyword>
<dbReference type="Proteomes" id="UP000830671">
    <property type="component" value="Chromosome 1"/>
</dbReference>
<keyword evidence="5 11" id="KW-0479">Metal-binding</keyword>
<dbReference type="GO" id="GO:0005506">
    <property type="term" value="F:iron ion binding"/>
    <property type="evidence" value="ECO:0007669"/>
    <property type="project" value="InterPro"/>
</dbReference>
<comment type="similarity">
    <text evidence="2">Belongs to the multicopper oxidase family.</text>
</comment>
<comment type="similarity">
    <text evidence="3">Belongs to the cytochrome P450 family.</text>
</comment>
<evidence type="ECO:0000256" key="11">
    <source>
        <dbReference type="PIRSR" id="PIRSR602401-1"/>
    </source>
</evidence>
<evidence type="ECO:0000259" key="15">
    <source>
        <dbReference type="Pfam" id="PF07732"/>
    </source>
</evidence>
<evidence type="ECO:0000313" key="17">
    <source>
        <dbReference type="Proteomes" id="UP000830671"/>
    </source>
</evidence>
<dbReference type="GO" id="GO:0020037">
    <property type="term" value="F:heme binding"/>
    <property type="evidence" value="ECO:0007669"/>
    <property type="project" value="InterPro"/>
</dbReference>
<evidence type="ECO:0000256" key="10">
    <source>
        <dbReference type="ARBA" id="ARBA00023180"/>
    </source>
</evidence>
<name>A0A9Q8S8Q8_9PEZI</name>
<dbReference type="InterPro" id="IPR002401">
    <property type="entry name" value="Cyt_P450_E_grp-I"/>
</dbReference>
<dbReference type="RefSeq" id="XP_049135036.1">
    <property type="nucleotide sequence ID" value="XM_049279079.1"/>
</dbReference>
<dbReference type="CDD" id="cd11058">
    <property type="entry name" value="CYP60B-like"/>
    <property type="match status" value="1"/>
</dbReference>
<dbReference type="InterPro" id="IPR036396">
    <property type="entry name" value="Cyt_P450_sf"/>
</dbReference>
<evidence type="ECO:0000256" key="7">
    <source>
        <dbReference type="ARBA" id="ARBA00023002"/>
    </source>
</evidence>
<dbReference type="InterPro" id="IPR033138">
    <property type="entry name" value="Cu_oxidase_CS"/>
</dbReference>
<dbReference type="CDD" id="cd13873">
    <property type="entry name" value="CuRO_2_AAO_like_2"/>
    <property type="match status" value="1"/>
</dbReference>
<keyword evidence="4 11" id="KW-0349">Heme</keyword>
<evidence type="ECO:0000256" key="1">
    <source>
        <dbReference type="ARBA" id="ARBA00001971"/>
    </source>
</evidence>
<dbReference type="InterPro" id="IPR002355">
    <property type="entry name" value="Cu_oxidase_Cu_BS"/>
</dbReference>
<dbReference type="InterPro" id="IPR001128">
    <property type="entry name" value="Cyt_P450"/>
</dbReference>
<dbReference type="KEGG" id="clup:CLUP02_00025"/>
<evidence type="ECO:0000259" key="13">
    <source>
        <dbReference type="Pfam" id="PF00394"/>
    </source>
</evidence>
<evidence type="ECO:0000313" key="16">
    <source>
        <dbReference type="EMBL" id="UQC73381.1"/>
    </source>
</evidence>
<feature type="binding site" description="axial binding residue" evidence="11">
    <location>
        <position position="1074"/>
    </location>
    <ligand>
        <name>heme</name>
        <dbReference type="ChEBI" id="CHEBI:30413"/>
    </ligand>
    <ligandPart>
        <name>Fe</name>
        <dbReference type="ChEBI" id="CHEBI:18248"/>
    </ligandPart>
</feature>
<dbReference type="InterPro" id="IPR017972">
    <property type="entry name" value="Cyt_P450_CS"/>
</dbReference>
<organism evidence="16 17">
    <name type="scientific">Colletotrichum lupini</name>
    <dbReference type="NCBI Taxonomy" id="145971"/>
    <lineage>
        <taxon>Eukaryota</taxon>
        <taxon>Fungi</taxon>
        <taxon>Dikarya</taxon>
        <taxon>Ascomycota</taxon>
        <taxon>Pezizomycotina</taxon>
        <taxon>Sordariomycetes</taxon>
        <taxon>Hypocreomycetidae</taxon>
        <taxon>Glomerellales</taxon>
        <taxon>Glomerellaceae</taxon>
        <taxon>Colletotrichum</taxon>
        <taxon>Colletotrichum acutatum species complex</taxon>
    </lineage>
</organism>
<dbReference type="PROSITE" id="PS00086">
    <property type="entry name" value="CYTOCHROME_P450"/>
    <property type="match status" value="1"/>
</dbReference>
<dbReference type="GO" id="GO:0016705">
    <property type="term" value="F:oxidoreductase activity, acting on paired donors, with incorporation or reduction of molecular oxygen"/>
    <property type="evidence" value="ECO:0007669"/>
    <property type="project" value="InterPro"/>
</dbReference>
<evidence type="ECO:0000256" key="4">
    <source>
        <dbReference type="ARBA" id="ARBA00022617"/>
    </source>
</evidence>
<evidence type="ECO:0000256" key="2">
    <source>
        <dbReference type="ARBA" id="ARBA00010609"/>
    </source>
</evidence>
<feature type="signal peptide" evidence="12">
    <location>
        <begin position="1"/>
        <end position="34"/>
    </location>
</feature>
<evidence type="ECO:0000256" key="8">
    <source>
        <dbReference type="ARBA" id="ARBA00023004"/>
    </source>
</evidence>
<dbReference type="GeneID" id="73334089"/>
<dbReference type="InterPro" id="IPR050121">
    <property type="entry name" value="Cytochrome_P450_monoxygenase"/>
</dbReference>
<dbReference type="PROSITE" id="PS00080">
    <property type="entry name" value="MULTICOPPER_OXIDASE2"/>
    <property type="match status" value="1"/>
</dbReference>
<dbReference type="SUPFAM" id="SSF48264">
    <property type="entry name" value="Cytochrome P450"/>
    <property type="match status" value="1"/>
</dbReference>
<dbReference type="NCBIfam" id="TIGR03390">
    <property type="entry name" value="ascorbOXfungal"/>
    <property type="match status" value="1"/>
</dbReference>
<dbReference type="InterPro" id="IPR001117">
    <property type="entry name" value="Cu-oxidase_2nd"/>
</dbReference>
<accession>A0A9Q8S8Q8</accession>
<evidence type="ECO:0000256" key="3">
    <source>
        <dbReference type="ARBA" id="ARBA00010617"/>
    </source>
</evidence>
<evidence type="ECO:0000256" key="12">
    <source>
        <dbReference type="SAM" id="SignalP"/>
    </source>
</evidence>
<dbReference type="GO" id="GO:0004497">
    <property type="term" value="F:monooxygenase activity"/>
    <property type="evidence" value="ECO:0007669"/>
    <property type="project" value="UniProtKB-KW"/>
</dbReference>
<evidence type="ECO:0000259" key="14">
    <source>
        <dbReference type="Pfam" id="PF07731"/>
    </source>
</evidence>
<dbReference type="InterPro" id="IPR011707">
    <property type="entry name" value="Cu-oxidase-like_N"/>
</dbReference>
<dbReference type="PRINTS" id="PR00385">
    <property type="entry name" value="P450"/>
</dbReference>
<dbReference type="InterPro" id="IPR017762">
    <property type="entry name" value="Multicopper_oxidase_fun"/>
</dbReference>
<dbReference type="Pfam" id="PF00394">
    <property type="entry name" value="Cu-oxidase"/>
    <property type="match status" value="1"/>
</dbReference>
<keyword evidence="9" id="KW-0503">Monooxygenase</keyword>
<proteinExistence type="inferred from homology"/>
<dbReference type="PANTHER" id="PTHR24305">
    <property type="entry name" value="CYTOCHROME P450"/>
    <property type="match status" value="1"/>
</dbReference>
<keyword evidence="17" id="KW-1185">Reference proteome</keyword>
<sequence>MAFPHLCSETGRRVRGFSFVSVLYFFALLTQVSAWGPRKSDHGPPGHYGGRQKHGASFTPDFVLKMTYENVSIGCQTRMSALINGTLFGPTLRLKPGRRSWIRVYNDMPDHNATIHWHGLSMRMAPFSDGSPSATQWPIPPDHFFDYEVYPLRSESGTYFYHSHVGFQAMTASGPLIIEDKAEPPYVYDEERIVFLTDYFNKTDTVIEKGLVATPFTWSGETNAVLINGVGVSVGETAGNGNCKLPVIDVEPGKTYRMRFIGATALSMVQVGIVDHDNFTIIEADGHYTKPHTEKFMQLTSGQRFDVIFKTKTEAELNGKTDYLIQLETKDRPKVYQGYGVLRYSKAQPQITTAPVTPPLTLSNKTYEWAEYALEPLVPNNFPQASEVTRQIHIDNRQLATQTTLWQLNGLQWNETSTPYAGDQPYLINIYENGPSAIPNYTAAMNNNGWDPTTLTWPAKMGEVLEIIWHNTGSLVNGNGGLDFHPFHAHGGHYWDIGSGNGTYNSTENEERLKNYNPVKRDTTNLYRYGEKTKSGDVSGWRGWRLRVEDAGVWMIHCHILQHMVMGMQSVWVMGDYQDITGIPAVDAAGYLQYGGNVNGNATFAPSVEPHTFYKAASLFLMISLPLREKAFMQLIHGYNALCASHIGLFSAFVASRTIYNIYFHPLSRYPGPRLWAASRLPWNIVNLQGNLAWKIRELHEKYGSVVRIAPDELSYTSSTAWKKIYGQRSPEFAKCFDGRGIAGPSVTNPAIRNGGIVTAEQEPHSRLRKAVLPAFSDRALREQEDILQLYAGKLMKQLRFSSENGAPQDMVKWFSLAAFDIISDLAFGQAAGCLDDAFQPWLQVIGARAQGIVRYQFAIYYGLEAWLEWLAPKAQKLALKRHGELTAGKVKRRLQQSENKRDFMSYILENPQADLSNADLVRMASAFIVAGSGTTATALSGITFYLCSNPKTHTALSEEIRTAFQTEDEISMASTGELKYLKAVIEEGLRIYPPSPSALPRFVPGSGEEIDGKWVPGGTAVGVHQLSAGHSEQNWTNSREFIPERWLEKSDICMFANDDKSASQPFSYGPRNCIGKSMAYAELRIILAKLIWNFDLELTEESKKWTLRQKTYLIWQKHIVIDRGLTTWQK</sequence>
<feature type="chain" id="PRO_5040158469" evidence="12">
    <location>
        <begin position="35"/>
        <end position="1131"/>
    </location>
</feature>
<feature type="domain" description="Plastocyanin-like" evidence="14">
    <location>
        <begin position="441"/>
        <end position="573"/>
    </location>
</feature>
<dbReference type="PRINTS" id="PR00463">
    <property type="entry name" value="EP450I"/>
</dbReference>
<keyword evidence="8 11" id="KW-0408">Iron</keyword>
<reference evidence="16" key="1">
    <citation type="journal article" date="2021" name="Mol. Plant Microbe Interact.">
        <title>Complete Genome Sequence of the Plant-Pathogenic Fungus Colletotrichum lupini.</title>
        <authorList>
            <person name="Baroncelli R."/>
            <person name="Pensec F."/>
            <person name="Da Lio D."/>
            <person name="Boufleur T."/>
            <person name="Vicente I."/>
            <person name="Sarrocco S."/>
            <person name="Picot A."/>
            <person name="Baraldi E."/>
            <person name="Sukno S."/>
            <person name="Thon M."/>
            <person name="Le Floch G."/>
        </authorList>
    </citation>
    <scope>NUCLEOTIDE SEQUENCE</scope>
    <source>
        <strain evidence="16">IMI 504893</strain>
    </source>
</reference>
<comment type="cofactor">
    <cofactor evidence="1 11">
        <name>heme</name>
        <dbReference type="ChEBI" id="CHEBI:30413"/>
    </cofactor>
</comment>
<dbReference type="EMBL" id="CP019471">
    <property type="protein sequence ID" value="UQC73381.1"/>
    <property type="molecule type" value="Genomic_DNA"/>
</dbReference>
<feature type="domain" description="Plastocyanin-like" evidence="13">
    <location>
        <begin position="191"/>
        <end position="347"/>
    </location>
</feature>
<dbReference type="PROSITE" id="PS00079">
    <property type="entry name" value="MULTICOPPER_OXIDASE1"/>
    <property type="match status" value="1"/>
</dbReference>